<feature type="domain" description="OmpR/PhoB-type" evidence="3">
    <location>
        <begin position="10"/>
        <end position="108"/>
    </location>
</feature>
<gene>
    <name evidence="4" type="ORF">IU514_05095</name>
</gene>
<dbReference type="InterPro" id="IPR058852">
    <property type="entry name" value="HTH_77"/>
</dbReference>
<dbReference type="SMART" id="SM00862">
    <property type="entry name" value="Trans_reg_C"/>
    <property type="match status" value="1"/>
</dbReference>
<name>A0ABS0B4A3_9GAMM</name>
<dbReference type="InterPro" id="IPR011990">
    <property type="entry name" value="TPR-like_helical_dom_sf"/>
</dbReference>
<dbReference type="PANTHER" id="PTHR47691:SF3">
    <property type="entry name" value="HTH-TYPE TRANSCRIPTIONAL REGULATOR RV0890C-RELATED"/>
    <property type="match status" value="1"/>
</dbReference>
<feature type="DNA-binding region" description="OmpR/PhoB-type" evidence="2">
    <location>
        <begin position="10"/>
        <end position="108"/>
    </location>
</feature>
<dbReference type="PROSITE" id="PS51755">
    <property type="entry name" value="OMPR_PHOB"/>
    <property type="match status" value="1"/>
</dbReference>
<dbReference type="Gene3D" id="1.10.10.10">
    <property type="entry name" value="Winged helix-like DNA-binding domain superfamily/Winged helix DNA-binding domain"/>
    <property type="match status" value="1"/>
</dbReference>
<dbReference type="SUPFAM" id="SSF46894">
    <property type="entry name" value="C-terminal effector domain of the bipartite response regulators"/>
    <property type="match status" value="1"/>
</dbReference>
<accession>A0ABS0B4A3</accession>
<dbReference type="SUPFAM" id="SSF48452">
    <property type="entry name" value="TPR-like"/>
    <property type="match status" value="1"/>
</dbReference>
<keyword evidence="1 2" id="KW-0238">DNA-binding</keyword>
<sequence>MVNHPAIQDDASFAFGSFRLVPNQRILLEDGEKVALGSRALDVLIVLVEHAGQVVTKRELTSRVWPSTVVGEGSLKVAVAELRKVLRDDRDARRFVVNVPGRGYMFVAPVMHEPHEAGMTAAMPPAATLPCLPTRLIGRDAVVPALVASLQSHRLVSIVGPGGIGKTLVSLAVAERFDDSFEGDVHFVDLGAISDPGFVAAAVARALGVAVHSEDVAAELATALRGRNAMVVMDCCERVLDATSALLERLLAALPGIRFLATSREPLRVVGELVHRLEPLTCPDGKRPLSASEAMSYSAVRLFVERALASSQRFRFDDADVPLVVAVCTRLEGIPLSIELAATRVDAYPLRDLLALLEDRLRLLRLERRGALPRHASLWDTLDWSYGLLSRDEQTLFRRLSVFPGGFALASAAGVVGDDVDAVGVMGGLIAKSLVLADDAASVRYRLLDTTRAYAGQQLDVAGEGRQARRRHAQFQLQALVQAEQQSHEQHGAAGFAGQGESLDDVRCAIDWAVSDEGDPELCLALRIAAIPLWLHLSLLTECRDNLQRALDDDRLGRSLAPKEALPLKAALAVVLLHTRGPRGDAESLWNEALQLADQAGDTVYRLRMLWGLPLHLNFAGDYRRALDYLRRFRTVARTHGDRADQLSCDRLIGTTLYYLGRLHSARRRTERMLRDYESLARQSHIDRYQYEPRSMARATLANVLWLQGCPDQAVRMAESAVDDARHADHPLSVFTALGQVAIPLSLHTGDRLAAERHLSEILDMVPENVSLIGSQLVSCVQGIVMVSRGDSSGVARLEQALGNVRAAGHLLRRSWYLCELAKGQAMVGRPTDALATIEDAIQWCDLSGERWYLAEALRIKADLLAKSDDAAALPQASACIEASLRISQQQGALAWELRSAMTRARLTSEDGAQALTDLSATYLRFNEGFQTADLREAAHLLSARGA</sequence>
<dbReference type="Proteomes" id="UP001429984">
    <property type="component" value="Unassembled WGS sequence"/>
</dbReference>
<dbReference type="CDD" id="cd00383">
    <property type="entry name" value="trans_reg_C"/>
    <property type="match status" value="1"/>
</dbReference>
<reference evidence="4 5" key="1">
    <citation type="submission" date="2020-11" db="EMBL/GenBank/DDBJ databases">
        <title>Draft Genome Sequence and Secondary Metabolite Biosynthetic Potential of the Lysobacter niastensis Type strain DSM 18481.</title>
        <authorList>
            <person name="Turrini P."/>
            <person name="Artuso I."/>
            <person name="Tescari M."/>
            <person name="Lugli G.A."/>
            <person name="Frangipani E."/>
            <person name="Ventura M."/>
            <person name="Visca P."/>
        </authorList>
    </citation>
    <scope>NUCLEOTIDE SEQUENCE [LARGE SCALE GENOMIC DNA]</scope>
    <source>
        <strain evidence="4 5">DSM 18481</strain>
    </source>
</reference>
<evidence type="ECO:0000256" key="1">
    <source>
        <dbReference type="ARBA" id="ARBA00023125"/>
    </source>
</evidence>
<keyword evidence="5" id="KW-1185">Reference proteome</keyword>
<dbReference type="EMBL" id="JADLZT010000003">
    <property type="protein sequence ID" value="MBF6023405.1"/>
    <property type="molecule type" value="Genomic_DNA"/>
</dbReference>
<evidence type="ECO:0000256" key="2">
    <source>
        <dbReference type="PROSITE-ProRule" id="PRU01091"/>
    </source>
</evidence>
<dbReference type="Pfam" id="PF25872">
    <property type="entry name" value="HTH_77"/>
    <property type="match status" value="1"/>
</dbReference>
<dbReference type="Gene3D" id="3.40.50.300">
    <property type="entry name" value="P-loop containing nucleotide triphosphate hydrolases"/>
    <property type="match status" value="1"/>
</dbReference>
<dbReference type="SUPFAM" id="SSF52540">
    <property type="entry name" value="P-loop containing nucleoside triphosphate hydrolases"/>
    <property type="match status" value="1"/>
</dbReference>
<dbReference type="Gene3D" id="1.25.40.10">
    <property type="entry name" value="Tetratricopeptide repeat domain"/>
    <property type="match status" value="1"/>
</dbReference>
<evidence type="ECO:0000313" key="4">
    <source>
        <dbReference type="EMBL" id="MBF6023405.1"/>
    </source>
</evidence>
<dbReference type="RefSeq" id="WP_194930027.1">
    <property type="nucleotide sequence ID" value="NZ_JADLZT010000003.1"/>
</dbReference>
<dbReference type="InterPro" id="IPR001867">
    <property type="entry name" value="OmpR/PhoB-type_DNA-bd"/>
</dbReference>
<dbReference type="InterPro" id="IPR036388">
    <property type="entry name" value="WH-like_DNA-bd_sf"/>
</dbReference>
<proteinExistence type="predicted"/>
<protein>
    <submittedName>
        <fullName evidence="4">Winged helix-turn-helix domain-containing protein</fullName>
    </submittedName>
</protein>
<dbReference type="PANTHER" id="PTHR47691">
    <property type="entry name" value="REGULATOR-RELATED"/>
    <property type="match status" value="1"/>
</dbReference>
<evidence type="ECO:0000313" key="5">
    <source>
        <dbReference type="Proteomes" id="UP001429984"/>
    </source>
</evidence>
<dbReference type="Pfam" id="PF00486">
    <property type="entry name" value="Trans_reg_C"/>
    <property type="match status" value="1"/>
</dbReference>
<organism evidence="4 5">
    <name type="scientific">Lysobacter niastensis</name>
    <dbReference type="NCBI Taxonomy" id="380629"/>
    <lineage>
        <taxon>Bacteria</taxon>
        <taxon>Pseudomonadati</taxon>
        <taxon>Pseudomonadota</taxon>
        <taxon>Gammaproteobacteria</taxon>
        <taxon>Lysobacterales</taxon>
        <taxon>Lysobacteraceae</taxon>
        <taxon>Lysobacter</taxon>
    </lineage>
</organism>
<evidence type="ECO:0000259" key="3">
    <source>
        <dbReference type="PROSITE" id="PS51755"/>
    </source>
</evidence>
<dbReference type="InterPro" id="IPR027417">
    <property type="entry name" value="P-loop_NTPase"/>
</dbReference>
<dbReference type="InterPro" id="IPR016032">
    <property type="entry name" value="Sig_transdc_resp-reg_C-effctor"/>
</dbReference>
<comment type="caution">
    <text evidence="4">The sequence shown here is derived from an EMBL/GenBank/DDBJ whole genome shotgun (WGS) entry which is preliminary data.</text>
</comment>